<evidence type="ECO:0000256" key="4">
    <source>
        <dbReference type="SAM" id="Phobius"/>
    </source>
</evidence>
<dbReference type="InterPro" id="IPR001680">
    <property type="entry name" value="WD40_rpt"/>
</dbReference>
<dbReference type="InterPro" id="IPR018391">
    <property type="entry name" value="PQQ_b-propeller_rpt"/>
</dbReference>
<keyword evidence="1 3" id="KW-0853">WD repeat</keyword>
<feature type="transmembrane region" description="Helical" evidence="4">
    <location>
        <begin position="313"/>
        <end position="333"/>
    </location>
</feature>
<reference evidence="5" key="1">
    <citation type="submission" date="2015-09" db="EMBL/GenBank/DDBJ databases">
        <authorList>
            <person name="Jackson K.R."/>
            <person name="Lunt B.L."/>
            <person name="Fisher J.N.B."/>
            <person name="Gardner A.V."/>
            <person name="Bailey M.E."/>
            <person name="Deus L.M."/>
            <person name="Earl A.S."/>
            <person name="Gibby P.D."/>
            <person name="Hartmann K.A."/>
            <person name="Liu J.E."/>
            <person name="Manci A.M."/>
            <person name="Nielsen D.A."/>
            <person name="Solomon M.B."/>
            <person name="Breakwell D.P."/>
            <person name="Burnett S.H."/>
            <person name="Grose J.H."/>
        </authorList>
    </citation>
    <scope>NUCLEOTIDE SEQUENCE</scope>
    <source>
        <strain evidence="5">7805</strain>
    </source>
</reference>
<dbReference type="InterPro" id="IPR020472">
    <property type="entry name" value="WD40_PAC1"/>
</dbReference>
<dbReference type="CDD" id="cd00200">
    <property type="entry name" value="WD40"/>
    <property type="match status" value="2"/>
</dbReference>
<feature type="repeat" description="WD" evidence="3">
    <location>
        <begin position="113"/>
        <end position="147"/>
    </location>
</feature>
<dbReference type="SMART" id="SM00320">
    <property type="entry name" value="WD40"/>
    <property type="match status" value="11"/>
</dbReference>
<evidence type="ECO:0000256" key="1">
    <source>
        <dbReference type="ARBA" id="ARBA00022574"/>
    </source>
</evidence>
<evidence type="ECO:0000256" key="2">
    <source>
        <dbReference type="ARBA" id="ARBA00022737"/>
    </source>
</evidence>
<sequence>MNQDLQKIKSQLDQGNEQEKLLALSKALNYGEAGLELFINYSLQATDRIKQSAYWILHGYNPYLANNTSNKNINPADTITCLAVSPDNKLLIGGSWKKLWIWYLNTGQIYHSYEAHDSWILSVAISSDGKKIVSASADKTIKIWNLSPWRLDHTLKEHTSWVNAVTITPDNKTVVSGSADKTIKLWDLQTGKSRQTIKDEQELGIVLSLKLDSTGNFLFCGSANNNITIWNLKGNTLVQKLEGHLDWVQSLTPIPTENSLLSGSRDGTIKYWKPENKSNNNQKNNFKELWLVLLLAGLLDIGSTVLFVFQVKWYLTVSSFIVGILIKCIAWLFSFDSPEIIFKELTLYKNQAFYKIRINSLELSQEEKEYIIIGADDSIIKKYCLTNQKIEDFLKDDFHYINSLVISSDKKYIVTASEDWVTVWDLNTREFLHHMKGCSYPKLSKLTIYSDKGQEIYCECQGNFRVEGSDQDGLQLTLNPKDITWECSNNSSLGTIQQNGLFTAGKIEGNIQIIARIGKFKASVPIVVIEPPKVTRLQIEPSSAELQFNKPQPFRCKVFDQRNHEMANQTISWKVSSSYAGTIDAKNGYYKAGQTVGKFEIIASAGGKEERVTISVIEPPKLNQLKFTKSVLELKFEERFKFEVKGIDQYGNDIEVKKISWDVINSTHLGKINQYGYFTAGNRKGTVQIIASAKDIQESLTISIIEPPRLVRLEFIESVSELKFEGSFQFQVKGIDQYGDDIKVEELIWEVNPEFAGKIDRTSGYFTAGQGELDEVKIIALAQGVEESVTISIIEPPRLARIQIEPSSVTLKPEDEQPFSVIGFDQKNNDFPINNDPQWSAIDGYINGFGLVAYYQAAADQIGNSEVTVTVGKYIGTAIIDVPSILKRIEIHPKEKELKPDEEYTFSVAGFNQANQNIPIHKVKWSSTEGRTINNEGVFIGGYEKREITITAQVGTVTDTAKAILLPVLRQLKINPSFVYLEPIGKQQFTVKGLDQFGNNIDPGEIDWTTTGCKIDQNGLFSVTSNAQGYFQVTATSKLDPKYTKNVRMLLLNVGVSSLILSWLLPLKPVLDDLFALNSDGDTHAQEILENNSESDIDLLEPVEENSVEIVLEEGLDYQVDENQDIDTSLVNQSIAVNINEEGLEHLQDEEVAIVDFDAAFQDWLRHKLLKLIARCLRFIGRWCINEATSNLSVTANVFVLAVQYNPYKYFEHLQTFYGHSELVKSIAITADGTKLVSGSDDSTVKIFNLATGELLLSLEDHDDYVNSIVISHDNQTIISGSSDGTIKFWDLSTGNLIKSLDNGVGVCSMAITTDNKKLIILDKYSIKKYLLDESDDSPYLQDFLSLNDNLSSYWEHYQILLTPDDKKLIIGRNLVKILDIESGKVSHILGIKSVAVHSVAITYDAKKIAFGRCCFSPFIEIFNLSTKKELDLENTVRERSCIYALAITPDDKTLISGGPNYSIKFWNLETGQLLHSIDNVGSSIYALTVTPDGTKIISGHGNGTIKVWGIPELSDV</sequence>
<dbReference type="Gene3D" id="2.60.40.1080">
    <property type="match status" value="2"/>
</dbReference>
<dbReference type="SMART" id="SM00564">
    <property type="entry name" value="PQQ"/>
    <property type="match status" value="3"/>
</dbReference>
<keyword evidence="4" id="KW-1133">Transmembrane helix</keyword>
<feature type="repeat" description="WD" evidence="3">
    <location>
        <begin position="1259"/>
        <end position="1300"/>
    </location>
</feature>
<keyword evidence="4" id="KW-0812">Transmembrane</keyword>
<dbReference type="InterPro" id="IPR015943">
    <property type="entry name" value="WD40/YVTN_repeat-like_dom_sf"/>
</dbReference>
<protein>
    <submittedName>
        <fullName evidence="5">Putative WD40 repeat-containing protein</fullName>
    </submittedName>
</protein>
<dbReference type="PANTHER" id="PTHR22847">
    <property type="entry name" value="WD40 REPEAT PROTEIN"/>
    <property type="match status" value="1"/>
</dbReference>
<dbReference type="EMBL" id="LO018304">
    <property type="protein sequence ID" value="CUM60478.1"/>
    <property type="molecule type" value="Genomic_DNA"/>
</dbReference>
<gene>
    <name evidence="5" type="ORF">PLAM_2512</name>
</gene>
<feature type="repeat" description="WD" evidence="3">
    <location>
        <begin position="155"/>
        <end position="196"/>
    </location>
</feature>
<proteinExistence type="predicted"/>
<feature type="repeat" description="WD" evidence="3">
    <location>
        <begin position="1478"/>
        <end position="1517"/>
    </location>
</feature>
<dbReference type="PROSITE" id="PS50294">
    <property type="entry name" value="WD_REPEATS_REGION"/>
    <property type="match status" value="6"/>
</dbReference>
<feature type="transmembrane region" description="Helical" evidence="4">
    <location>
        <begin position="289"/>
        <end position="307"/>
    </location>
</feature>
<dbReference type="PANTHER" id="PTHR22847:SF637">
    <property type="entry name" value="WD REPEAT DOMAIN 5B"/>
    <property type="match status" value="1"/>
</dbReference>
<feature type="repeat" description="WD" evidence="3">
    <location>
        <begin position="1443"/>
        <end position="1477"/>
    </location>
</feature>
<keyword evidence="4" id="KW-0472">Membrane</keyword>
<dbReference type="Pfam" id="PF00400">
    <property type="entry name" value="WD40"/>
    <property type="match status" value="9"/>
</dbReference>
<dbReference type="PRINTS" id="PR00320">
    <property type="entry name" value="GPROTEINBRPT"/>
</dbReference>
<dbReference type="Gene3D" id="2.130.10.10">
    <property type="entry name" value="YVTN repeat-like/Quinoprotein amine dehydrogenase"/>
    <property type="match status" value="5"/>
</dbReference>
<accession>A0A1J1JG87</accession>
<keyword evidence="2" id="KW-0677">Repeat</keyword>
<feature type="repeat" description="WD" evidence="3">
    <location>
        <begin position="206"/>
        <end position="240"/>
    </location>
</feature>
<evidence type="ECO:0000313" key="5">
    <source>
        <dbReference type="EMBL" id="CUM60478.1"/>
    </source>
</evidence>
<feature type="repeat" description="WD" evidence="3">
    <location>
        <begin position="1217"/>
        <end position="1258"/>
    </location>
</feature>
<dbReference type="PROSITE" id="PS00678">
    <property type="entry name" value="WD_REPEATS_1"/>
    <property type="match status" value="4"/>
</dbReference>
<name>A0A1J1JG87_PLAAG</name>
<dbReference type="RefSeq" id="WP_235752220.1">
    <property type="nucleotide sequence ID" value="NZ_LR882950.1"/>
</dbReference>
<dbReference type="SUPFAM" id="SSF50978">
    <property type="entry name" value="WD40 repeat-like"/>
    <property type="match status" value="2"/>
</dbReference>
<dbReference type="InterPro" id="IPR019775">
    <property type="entry name" value="WD40_repeat_CS"/>
</dbReference>
<evidence type="ECO:0000256" key="3">
    <source>
        <dbReference type="PROSITE-ProRule" id="PRU00221"/>
    </source>
</evidence>
<feature type="repeat" description="WD" evidence="3">
    <location>
        <begin position="241"/>
        <end position="282"/>
    </location>
</feature>
<dbReference type="InterPro" id="IPR036322">
    <property type="entry name" value="WD40_repeat_dom_sf"/>
</dbReference>
<organism evidence="5">
    <name type="scientific">Planktothrix agardhii</name>
    <name type="common">Oscillatoria agardhii</name>
    <dbReference type="NCBI Taxonomy" id="1160"/>
    <lineage>
        <taxon>Bacteria</taxon>
        <taxon>Bacillati</taxon>
        <taxon>Cyanobacteriota</taxon>
        <taxon>Cyanophyceae</taxon>
        <taxon>Oscillatoriophycideae</taxon>
        <taxon>Oscillatoriales</taxon>
        <taxon>Microcoleaceae</taxon>
        <taxon>Planktothrix</taxon>
    </lineage>
</organism>
<dbReference type="PROSITE" id="PS50082">
    <property type="entry name" value="WD_REPEATS_2"/>
    <property type="match status" value="8"/>
</dbReference>